<proteinExistence type="predicted"/>
<reference evidence="1" key="3">
    <citation type="submission" date="2025-09" db="UniProtKB">
        <authorList>
            <consortium name="Ensembl"/>
        </authorList>
    </citation>
    <scope>IDENTIFICATION</scope>
</reference>
<reference evidence="1" key="1">
    <citation type="submission" date="2020-11" db="EMBL/GenBank/DDBJ databases">
        <authorList>
            <person name="Davenport K.M."/>
            <person name="Bickhart D.M."/>
            <person name="Smith T.P.L."/>
            <person name="Murdoch B.M."/>
            <person name="Rosen B.D."/>
        </authorList>
    </citation>
    <scope>NUCLEOTIDE SEQUENCE [LARGE SCALE GENOMIC DNA]</scope>
    <source>
        <strain evidence="1">OAR_USU_Benz2616</strain>
    </source>
</reference>
<accession>A0AC11DLJ7</accession>
<sequence>MCPFGGVFPGHSPSKSSPLAFCLLDLLICLQTPSFSLPNTTLSLWCLLCATCKISRGAWGEPPVLSTAITHIRGAQGTLSSSWGLGWGGHGLAPRAPSGFLLDWYGLRVGGLIFAGILCAMGIIVLMSGKCKCKFRQKPSHRSGDAPPLITPGSAQNC</sequence>
<reference evidence="1" key="2">
    <citation type="submission" date="2025-08" db="UniProtKB">
        <authorList>
            <consortium name="Ensembl"/>
        </authorList>
    </citation>
    <scope>IDENTIFICATION</scope>
</reference>
<gene>
    <name evidence="1" type="primary">FXYD3</name>
</gene>
<organism evidence="1">
    <name type="scientific">Ovis aries</name>
    <name type="common">Sheep</name>
    <dbReference type="NCBI Taxonomy" id="9940"/>
    <lineage>
        <taxon>Eukaryota</taxon>
        <taxon>Metazoa</taxon>
        <taxon>Chordata</taxon>
        <taxon>Craniata</taxon>
        <taxon>Vertebrata</taxon>
        <taxon>Euteleostomi</taxon>
        <taxon>Mammalia</taxon>
        <taxon>Eutheria</taxon>
        <taxon>Laurasiatheria</taxon>
        <taxon>Artiodactyla</taxon>
        <taxon>Ruminantia</taxon>
        <taxon>Pecora</taxon>
        <taxon>Bovidae</taxon>
        <taxon>Caprinae</taxon>
        <taxon>Ovis</taxon>
    </lineage>
</organism>
<name>A0AC11DLJ7_SHEEP</name>
<evidence type="ECO:0000313" key="1">
    <source>
        <dbReference type="Ensembl" id="ENSOARP00020046527.1"/>
    </source>
</evidence>
<dbReference type="Ensembl" id="ENSOART00020056404.1">
    <property type="protein sequence ID" value="ENSOARP00020046527.1"/>
    <property type="gene ID" value="ENSOARG00020015582.2"/>
</dbReference>
<protein>
    <submittedName>
        <fullName evidence="1">Uncharacterized protein</fullName>
    </submittedName>
</protein>